<evidence type="ECO:0000256" key="7">
    <source>
        <dbReference type="ARBA" id="ARBA00022741"/>
    </source>
</evidence>
<dbReference type="InterPro" id="IPR036890">
    <property type="entry name" value="HATPase_C_sf"/>
</dbReference>
<dbReference type="PANTHER" id="PTHR24421:SF37">
    <property type="entry name" value="SENSOR HISTIDINE KINASE NARS"/>
    <property type="match status" value="1"/>
</dbReference>
<dbReference type="Gene3D" id="1.20.5.1930">
    <property type="match status" value="1"/>
</dbReference>
<reference evidence="16 19" key="1">
    <citation type="journal article" date="2015" name="PLoS ONE">
        <title>Genomic analysis reveals the molecular basis for capsule loss in the group B streptococcus population.</title>
        <authorList>
            <consortium name="DEVANI Consortium"/>
            <person name="Rosini R."/>
            <person name="Campisi E."/>
            <person name="De Chiara M."/>
            <person name="Tettelin H."/>
            <person name="Rinaudo D."/>
            <person name="Toniolo C."/>
            <person name="Metruccio M."/>
            <person name="Guidotti S."/>
            <person name="Sorensen U.B."/>
            <person name="Kilian M."/>
            <person name="Ramirez M."/>
            <person name="Janulczyk R."/>
            <person name="Donati C."/>
            <person name="Grandi G."/>
            <person name="Margarit I."/>
        </authorList>
    </citation>
    <scope>NUCLEOTIDE SEQUENCE [LARGE SCALE GENOMIC DNA]</scope>
    <source>
        <strain evidence="16 19">DK-B-USS-215</strain>
    </source>
</reference>
<evidence type="ECO:0000313" key="21">
    <source>
        <dbReference type="Proteomes" id="UP000254076"/>
    </source>
</evidence>
<dbReference type="PIRSF" id="PIRSF037431">
    <property type="entry name" value="STHK_LiaS"/>
    <property type="match status" value="1"/>
</dbReference>
<evidence type="ECO:0000256" key="14">
    <source>
        <dbReference type="SAM" id="Phobius"/>
    </source>
</evidence>
<organism evidence="17 20">
    <name type="scientific">Streptococcus agalactiae</name>
    <dbReference type="NCBI Taxonomy" id="1311"/>
    <lineage>
        <taxon>Bacteria</taxon>
        <taxon>Bacillati</taxon>
        <taxon>Bacillota</taxon>
        <taxon>Bacilli</taxon>
        <taxon>Lactobacillales</taxon>
        <taxon>Streptococcaceae</taxon>
        <taxon>Streptococcus</taxon>
    </lineage>
</organism>
<comment type="catalytic activity">
    <reaction evidence="1 13">
        <text>ATP + protein L-histidine = ADP + protein N-phospho-L-histidine.</text>
        <dbReference type="EC" id="2.7.13.3"/>
    </reaction>
</comment>
<feature type="transmembrane region" description="Helical" evidence="14">
    <location>
        <begin position="7"/>
        <end position="28"/>
    </location>
</feature>
<dbReference type="InterPro" id="IPR005467">
    <property type="entry name" value="His_kinase_dom"/>
</dbReference>
<keyword evidence="10 14" id="KW-1133">Transmembrane helix</keyword>
<dbReference type="Proteomes" id="UP000035346">
    <property type="component" value="Unassembled WGS sequence"/>
</dbReference>
<keyword evidence="5 13" id="KW-0808">Transferase</keyword>
<dbReference type="CDD" id="cd16917">
    <property type="entry name" value="HATPase_UhpB-NarQ-NarX-like"/>
    <property type="match status" value="1"/>
</dbReference>
<evidence type="ECO:0000256" key="9">
    <source>
        <dbReference type="ARBA" id="ARBA00022840"/>
    </source>
</evidence>
<dbReference type="EMBL" id="LBKL01000054">
    <property type="protein sequence ID" value="KLL39648.1"/>
    <property type="molecule type" value="Genomic_DNA"/>
</dbReference>
<dbReference type="Pfam" id="PF07730">
    <property type="entry name" value="HisKA_3"/>
    <property type="match status" value="1"/>
</dbReference>
<proteinExistence type="predicted"/>
<dbReference type="GO" id="GO:0000155">
    <property type="term" value="F:phosphorelay sensor kinase activity"/>
    <property type="evidence" value="ECO:0007669"/>
    <property type="project" value="UniProtKB-UniRule"/>
</dbReference>
<evidence type="ECO:0000313" key="18">
    <source>
        <dbReference type="EMBL" id="SUN13386.1"/>
    </source>
</evidence>
<dbReference type="GO" id="GO:0046983">
    <property type="term" value="F:protein dimerization activity"/>
    <property type="evidence" value="ECO:0007669"/>
    <property type="project" value="InterPro"/>
</dbReference>
<dbReference type="InterPro" id="IPR011712">
    <property type="entry name" value="Sig_transdc_His_kin_sub3_dim/P"/>
</dbReference>
<dbReference type="AlphaFoldDB" id="A0A0H1VDR0"/>
<evidence type="ECO:0000313" key="17">
    <source>
        <dbReference type="EMBL" id="SQA17725.1"/>
    </source>
</evidence>
<evidence type="ECO:0000256" key="2">
    <source>
        <dbReference type="ARBA" id="ARBA00004651"/>
    </source>
</evidence>
<dbReference type="InterPro" id="IPR050482">
    <property type="entry name" value="Sensor_HK_TwoCompSys"/>
</dbReference>
<dbReference type="Proteomes" id="UP000250200">
    <property type="component" value="Unassembled WGS sequence"/>
</dbReference>
<dbReference type="PROSITE" id="PS50109">
    <property type="entry name" value="HIS_KIN"/>
    <property type="match status" value="1"/>
</dbReference>
<evidence type="ECO:0000256" key="3">
    <source>
        <dbReference type="ARBA" id="ARBA00022475"/>
    </source>
</evidence>
<evidence type="ECO:0000256" key="12">
    <source>
        <dbReference type="ARBA" id="ARBA00023136"/>
    </source>
</evidence>
<evidence type="ECO:0000256" key="6">
    <source>
        <dbReference type="ARBA" id="ARBA00022692"/>
    </source>
</evidence>
<dbReference type="Proteomes" id="UP000254076">
    <property type="component" value="Unassembled WGS sequence"/>
</dbReference>
<dbReference type="PANTHER" id="PTHR24421">
    <property type="entry name" value="NITRATE/NITRITE SENSOR PROTEIN NARX-RELATED"/>
    <property type="match status" value="1"/>
</dbReference>
<dbReference type="EMBL" id="UAVB01000001">
    <property type="protein sequence ID" value="SQA17725.1"/>
    <property type="molecule type" value="Genomic_DNA"/>
</dbReference>
<feature type="transmembrane region" description="Helical" evidence="14">
    <location>
        <begin position="48"/>
        <end position="69"/>
    </location>
</feature>
<gene>
    <name evidence="17" type="primary">vraS</name>
    <name evidence="17" type="ORF">NCTC8181_00683</name>
    <name evidence="18" type="ORF">NCTC8185_00568</name>
    <name evidence="16" type="ORF">WA04_04590</name>
</gene>
<evidence type="ECO:0000259" key="15">
    <source>
        <dbReference type="PROSITE" id="PS50109"/>
    </source>
</evidence>
<keyword evidence="9 13" id="KW-0067">ATP-binding</keyword>
<dbReference type="Gene3D" id="3.30.565.10">
    <property type="entry name" value="Histidine kinase-like ATPase, C-terminal domain"/>
    <property type="match status" value="1"/>
</dbReference>
<feature type="domain" description="Histidine kinase" evidence="15">
    <location>
        <begin position="244"/>
        <end position="332"/>
    </location>
</feature>
<evidence type="ECO:0000256" key="5">
    <source>
        <dbReference type="ARBA" id="ARBA00022679"/>
    </source>
</evidence>
<protein>
    <recommendedName>
        <fullName evidence="13">Sensor histidine kinase</fullName>
        <ecNumber evidence="13">2.7.13.3</ecNumber>
    </recommendedName>
</protein>
<keyword evidence="7 13" id="KW-0547">Nucleotide-binding</keyword>
<keyword evidence="6 14" id="KW-0812">Transmembrane</keyword>
<dbReference type="Pfam" id="PF02518">
    <property type="entry name" value="HATPase_c"/>
    <property type="match status" value="1"/>
</dbReference>
<dbReference type="InterPro" id="IPR003594">
    <property type="entry name" value="HATPase_dom"/>
</dbReference>
<keyword evidence="12 13" id="KW-0472">Membrane</keyword>
<keyword evidence="3 13" id="KW-1003">Cell membrane</keyword>
<reference evidence="20 21" key="2">
    <citation type="submission" date="2018-06" db="EMBL/GenBank/DDBJ databases">
        <authorList>
            <consortium name="Pathogen Informatics"/>
            <person name="Doyle S."/>
        </authorList>
    </citation>
    <scope>NUCLEOTIDE SEQUENCE [LARGE SCALE GENOMIC DNA]</scope>
    <source>
        <strain evidence="17 20">NCTC8181</strain>
        <strain evidence="18 21">NCTC8185</strain>
    </source>
</reference>
<evidence type="ECO:0000256" key="10">
    <source>
        <dbReference type="ARBA" id="ARBA00022989"/>
    </source>
</evidence>
<evidence type="ECO:0000313" key="20">
    <source>
        <dbReference type="Proteomes" id="UP000250200"/>
    </source>
</evidence>
<keyword evidence="8 13" id="KW-0418">Kinase</keyword>
<evidence type="ECO:0000256" key="1">
    <source>
        <dbReference type="ARBA" id="ARBA00000085"/>
    </source>
</evidence>
<accession>A0A0H1VDR0</accession>
<dbReference type="SUPFAM" id="SSF55874">
    <property type="entry name" value="ATPase domain of HSP90 chaperone/DNA topoisomerase II/histidine kinase"/>
    <property type="match status" value="1"/>
</dbReference>
<evidence type="ECO:0000256" key="13">
    <source>
        <dbReference type="PIRNR" id="PIRNR037431"/>
    </source>
</evidence>
<name>A0A0H1VDR0_STRAG</name>
<evidence type="ECO:0000256" key="8">
    <source>
        <dbReference type="ARBA" id="ARBA00022777"/>
    </source>
</evidence>
<comment type="subcellular location">
    <subcellularLocation>
        <location evidence="2 13">Cell membrane</location>
        <topology evidence="2 13">Multi-pass membrane protein</topology>
    </subcellularLocation>
</comment>
<keyword evidence="4" id="KW-0597">Phosphoprotein</keyword>
<dbReference type="EC" id="2.7.13.3" evidence="13"/>
<evidence type="ECO:0000313" key="19">
    <source>
        <dbReference type="Proteomes" id="UP000035346"/>
    </source>
</evidence>
<evidence type="ECO:0000313" key="16">
    <source>
        <dbReference type="EMBL" id="KLL39648.1"/>
    </source>
</evidence>
<dbReference type="GO" id="GO:0005886">
    <property type="term" value="C:plasma membrane"/>
    <property type="evidence" value="ECO:0007669"/>
    <property type="project" value="UniProtKB-SubCell"/>
</dbReference>
<dbReference type="InterPro" id="IPR017202">
    <property type="entry name" value="LiaS/VraS"/>
</dbReference>
<dbReference type="GO" id="GO:0005524">
    <property type="term" value="F:ATP binding"/>
    <property type="evidence" value="ECO:0007669"/>
    <property type="project" value="UniProtKB-UniRule"/>
</dbReference>
<dbReference type="RefSeq" id="WP_000716167.1">
    <property type="nucleotide sequence ID" value="NZ_CP129876.1"/>
</dbReference>
<dbReference type="EMBL" id="UHEQ01000004">
    <property type="protein sequence ID" value="SUN13386.1"/>
    <property type="molecule type" value="Genomic_DNA"/>
</dbReference>
<sequence length="339" mass="38900">MKKHHYFLAFFYGSVIIFAICFVIIDSLGVNLVHLYQTSRLWLIEQLIFSIFFLSLAVTILLLLTWFLLDDNSKRQINHNLRRILNNQSINVTDDGTEISTNIQRLSKKMNLMTASLQSKENSRILKSQEIVKQERKRIARDLHDTVSQDLFAASMVLSGIAQNVSQLDVDQVGSQLLAVEEMLQHAQNDLRILLLHLRPVELENKTLSEGFKMILKELTDKSDIEVVYHESILTLPKKIEDNIFRIGQEFISNTLKHSQASRLEVYLNQTENELQLKMIDNGIGFDMDSVYDLSYGLKNIEDRVEDLAGNLQLLSQPDKGVAMDIRLPLVNQNEDKNG</sequence>
<comment type="caution">
    <text evidence="17">The sequence shown here is derived from an EMBL/GenBank/DDBJ whole genome shotgun (WGS) entry which is preliminary data.</text>
</comment>
<keyword evidence="11 13" id="KW-0902">Two-component regulatory system</keyword>
<evidence type="ECO:0000256" key="11">
    <source>
        <dbReference type="ARBA" id="ARBA00023012"/>
    </source>
</evidence>
<evidence type="ECO:0000256" key="4">
    <source>
        <dbReference type="ARBA" id="ARBA00022553"/>
    </source>
</evidence>